<accession>A0A225UNQ1</accession>
<gene>
    <name evidence="2" type="ORF">PHMEG_00036157</name>
</gene>
<keyword evidence="3" id="KW-1185">Reference proteome</keyword>
<dbReference type="OrthoDB" id="112908at2759"/>
<dbReference type="Proteomes" id="UP000198211">
    <property type="component" value="Unassembled WGS sequence"/>
</dbReference>
<feature type="region of interest" description="Disordered" evidence="1">
    <location>
        <begin position="200"/>
        <end position="223"/>
    </location>
</feature>
<evidence type="ECO:0000313" key="2">
    <source>
        <dbReference type="EMBL" id="OWY94186.1"/>
    </source>
</evidence>
<reference evidence="3" key="1">
    <citation type="submission" date="2017-03" db="EMBL/GenBank/DDBJ databases">
        <title>Phytopthora megakarya and P. palmivora, two closely related causual agents of cacao black pod achieved similar genome size and gene model numbers by different mechanisms.</title>
        <authorList>
            <person name="Ali S."/>
            <person name="Shao J."/>
            <person name="Larry D.J."/>
            <person name="Kronmiller B."/>
            <person name="Shen D."/>
            <person name="Strem M.D."/>
            <person name="Melnick R.L."/>
            <person name="Guiltinan M.J."/>
            <person name="Tyler B.M."/>
            <person name="Meinhardt L.W."/>
            <person name="Bailey B.A."/>
        </authorList>
    </citation>
    <scope>NUCLEOTIDE SEQUENCE [LARGE SCALE GENOMIC DNA]</scope>
    <source>
        <strain evidence="3">zdho120</strain>
    </source>
</reference>
<proteinExistence type="predicted"/>
<sequence length="439" mass="48180">MPALSDPPRKRSRRTTRSDIKSDAAPDNTSAAAPIKTRKHSPSPPTAWASKKAPRVKAAAAPKAKSQMRKNLSKKEKRKKKGSVTKSASNSEVRNGKQAAMRSAADEAPSMQWNIALTALAVKARCKNKKILKQTASNNSDTKAVRNMWEDTILVFQQRALIEQAWGEDGPRKVSVKQYKNKVNSVRAAYKGRRTRMLATGNRSLDDAAESEEDASSQPQLKYPELTLDYLPAQQEHQENSDEDVPLFCDPAEVNPIYREVLGCDVAALWQLLCDVFSRRPGCTGEAIIESGIVRYASNGDDEDDDGSDSDADSKEKAVSDSKCSDSPSDARTKAKAAAKAKKQCNSTSNNPTMKRPVDAMSDTLRAGFETIERVFSSRHSALQPRRDMDSLVEKLTHSIESGNAQQRATSEAILQSIAGLHQKKRSAYAFRLAIAKST</sequence>
<feature type="region of interest" description="Disordered" evidence="1">
    <location>
        <begin position="1"/>
        <end position="107"/>
    </location>
</feature>
<feature type="compositionally biased region" description="Polar residues" evidence="1">
    <location>
        <begin position="344"/>
        <end position="353"/>
    </location>
</feature>
<dbReference type="AlphaFoldDB" id="A0A225UNQ1"/>
<protein>
    <submittedName>
        <fullName evidence="2">Uncharacterized protein</fullName>
    </submittedName>
</protein>
<comment type="caution">
    <text evidence="2">The sequence shown here is derived from an EMBL/GenBank/DDBJ whole genome shotgun (WGS) entry which is preliminary data.</text>
</comment>
<feature type="compositionally biased region" description="Low complexity" evidence="1">
    <location>
        <begin position="56"/>
        <end position="65"/>
    </location>
</feature>
<name>A0A225UNQ1_9STRA</name>
<feature type="compositionally biased region" description="Acidic residues" evidence="1">
    <location>
        <begin position="300"/>
        <end position="311"/>
    </location>
</feature>
<dbReference type="EMBL" id="NBNE01014770">
    <property type="protein sequence ID" value="OWY94186.1"/>
    <property type="molecule type" value="Genomic_DNA"/>
</dbReference>
<evidence type="ECO:0000256" key="1">
    <source>
        <dbReference type="SAM" id="MobiDB-lite"/>
    </source>
</evidence>
<feature type="region of interest" description="Disordered" evidence="1">
    <location>
        <begin position="297"/>
        <end position="358"/>
    </location>
</feature>
<feature type="compositionally biased region" description="Basic and acidic residues" evidence="1">
    <location>
        <begin position="312"/>
        <end position="333"/>
    </location>
</feature>
<feature type="compositionally biased region" description="Basic residues" evidence="1">
    <location>
        <begin position="334"/>
        <end position="343"/>
    </location>
</feature>
<feature type="compositionally biased region" description="Basic residues" evidence="1">
    <location>
        <begin position="66"/>
        <end position="83"/>
    </location>
</feature>
<feature type="non-terminal residue" evidence="2">
    <location>
        <position position="439"/>
    </location>
</feature>
<evidence type="ECO:0000313" key="3">
    <source>
        <dbReference type="Proteomes" id="UP000198211"/>
    </source>
</evidence>
<organism evidence="2 3">
    <name type="scientific">Phytophthora megakarya</name>
    <dbReference type="NCBI Taxonomy" id="4795"/>
    <lineage>
        <taxon>Eukaryota</taxon>
        <taxon>Sar</taxon>
        <taxon>Stramenopiles</taxon>
        <taxon>Oomycota</taxon>
        <taxon>Peronosporomycetes</taxon>
        <taxon>Peronosporales</taxon>
        <taxon>Peronosporaceae</taxon>
        <taxon>Phytophthora</taxon>
    </lineage>
</organism>